<keyword evidence="1" id="KW-0472">Membrane</keyword>
<keyword evidence="1" id="KW-1133">Transmembrane helix</keyword>
<keyword evidence="1" id="KW-0812">Transmembrane</keyword>
<comment type="caution">
    <text evidence="2">The sequence shown here is derived from an EMBL/GenBank/DDBJ whole genome shotgun (WGS) entry which is preliminary data.</text>
</comment>
<name>A0A3N4Z676_9MICO</name>
<reference evidence="2 3" key="1">
    <citation type="submission" date="2018-11" db="EMBL/GenBank/DDBJ databases">
        <title>Sequencing the genomes of 1000 actinobacteria strains.</title>
        <authorList>
            <person name="Klenk H.-P."/>
        </authorList>
    </citation>
    <scope>NUCLEOTIDE SEQUENCE [LARGE SCALE GENOMIC DNA]</scope>
    <source>
        <strain evidence="2 3">DSM 15700</strain>
    </source>
</reference>
<dbReference type="Pfam" id="PF14079">
    <property type="entry name" value="DUF4260"/>
    <property type="match status" value="1"/>
</dbReference>
<dbReference type="Proteomes" id="UP000280501">
    <property type="component" value="Unassembled WGS sequence"/>
</dbReference>
<evidence type="ECO:0000313" key="3">
    <source>
        <dbReference type="Proteomes" id="UP000280501"/>
    </source>
</evidence>
<feature type="transmembrane region" description="Helical" evidence="1">
    <location>
        <begin position="99"/>
        <end position="119"/>
    </location>
</feature>
<sequence length="157" mass="17085">MAETVERDDVHGPVRSGGAAPRTIQRVENGLVVVLVIAVTVMVAPGLWWFPLATFLVFDLSMLGYARSPAVGAAWYNAIHTYSWPTVLAVLAILTDESFPTVSMWLALTALSWGFHIGIDRMLGYGLKLPDAFTHTHLGWIGQANGRTRKAPGSHES</sequence>
<evidence type="ECO:0000313" key="2">
    <source>
        <dbReference type="EMBL" id="RPF21338.1"/>
    </source>
</evidence>
<feature type="transmembrane region" description="Helical" evidence="1">
    <location>
        <begin position="70"/>
        <end position="93"/>
    </location>
</feature>
<protein>
    <submittedName>
        <fullName evidence="2">Uncharacterized protein DUF4260</fullName>
    </submittedName>
</protein>
<dbReference type="AlphaFoldDB" id="A0A3N4Z676"/>
<gene>
    <name evidence="2" type="ORF">EDD34_1965</name>
</gene>
<proteinExistence type="predicted"/>
<organism evidence="2 3">
    <name type="scientific">Myceligenerans xiligouense</name>
    <dbReference type="NCBI Taxonomy" id="253184"/>
    <lineage>
        <taxon>Bacteria</taxon>
        <taxon>Bacillati</taxon>
        <taxon>Actinomycetota</taxon>
        <taxon>Actinomycetes</taxon>
        <taxon>Micrococcales</taxon>
        <taxon>Promicromonosporaceae</taxon>
        <taxon>Myceligenerans</taxon>
    </lineage>
</organism>
<dbReference type="EMBL" id="RKQZ01000001">
    <property type="protein sequence ID" value="RPF21338.1"/>
    <property type="molecule type" value="Genomic_DNA"/>
</dbReference>
<dbReference type="InterPro" id="IPR025356">
    <property type="entry name" value="DUF4260"/>
</dbReference>
<keyword evidence="3" id="KW-1185">Reference proteome</keyword>
<dbReference type="OrthoDB" id="9813911at2"/>
<accession>A0A3N4Z676</accession>
<evidence type="ECO:0000256" key="1">
    <source>
        <dbReference type="SAM" id="Phobius"/>
    </source>
</evidence>
<feature type="transmembrane region" description="Helical" evidence="1">
    <location>
        <begin position="31"/>
        <end position="58"/>
    </location>
</feature>